<evidence type="ECO:0000256" key="6">
    <source>
        <dbReference type="SAM" id="Coils"/>
    </source>
</evidence>
<keyword evidence="7" id="KW-0472">Membrane</keyword>
<evidence type="ECO:0000256" key="3">
    <source>
        <dbReference type="ARBA" id="ARBA00023224"/>
    </source>
</evidence>
<feature type="domain" description="Methyl-accepting transducer" evidence="8">
    <location>
        <begin position="393"/>
        <end position="636"/>
    </location>
</feature>
<dbReference type="SMART" id="SM00304">
    <property type="entry name" value="HAMP"/>
    <property type="match status" value="1"/>
</dbReference>
<evidence type="ECO:0000256" key="7">
    <source>
        <dbReference type="SAM" id="Phobius"/>
    </source>
</evidence>
<proteinExistence type="inferred from homology"/>
<dbReference type="PANTHER" id="PTHR32089">
    <property type="entry name" value="METHYL-ACCEPTING CHEMOTAXIS PROTEIN MCPB"/>
    <property type="match status" value="1"/>
</dbReference>
<dbReference type="EMBL" id="JBHLWM010000001">
    <property type="protein sequence ID" value="MFC0239095.1"/>
    <property type="molecule type" value="Genomic_DNA"/>
</dbReference>
<sequence length="656" mass="70144">MQMFSLRLSHKIVLIGAIGLFSLAVFGGIYLVGSNSQDRSHVFADGVRSIFDLNAKLARDLLDVRRSEKDFLLRRDEASSKRHQATGQMIGHEIEQLAAQTRERGFDRLAGEAGRLRSGFAEYQKYFDATVQTEIRLGLNEKLGLNGGLRAAVHDIETKLKDIDEPALTSAMLMMRRHEKDFMLRRDRSYVDAFQKAAATFAKTVEAANLAPALKADILDKLKAYRAQFTAWSEASQQSAQSAAAMSKAYADIEPIIERIEADVRQRATSAQAEQEETISNVRRWMLITLALAVLIVSTLSLTIARSITKAIAGMVRAMVQLARSDLSVVIPGVGRRDEIGEMAGAVDVFKANMIEAERLRAEQAATEARQAEQRKADMNRLAAEFELAVGDIVNNVSQASTELEASAASLTSTADHAQALATTVAMASEEASTNVQSVASATEELSSSVSEISRQVQSSARMAGAAVDQARTTTTKVGELSSAAARIGDVVELITMIAGQTNLLALNATIEAARAGEAGRGFAVVASEVKALAAQTEKATGEIGQQVFAIQAATRESVDAIGGISRTIEELSEVASTIAAAVEEQGAATQEISRNVQQAADGTQLVSSNIASVQHEATETGSASAQVLSAAKLLSTEGSRLRLELDRFLGTVRAA</sequence>
<dbReference type="Pfam" id="PF00672">
    <property type="entry name" value="HAMP"/>
    <property type="match status" value="1"/>
</dbReference>
<dbReference type="PROSITE" id="PS50885">
    <property type="entry name" value="HAMP"/>
    <property type="match status" value="1"/>
</dbReference>
<gene>
    <name evidence="11" type="ORF">ACFFJ6_01390</name>
</gene>
<keyword evidence="12" id="KW-1185">Reference proteome</keyword>
<feature type="domain" description="HAMP" evidence="10">
    <location>
        <begin position="306"/>
        <end position="359"/>
    </location>
</feature>
<dbReference type="InterPro" id="IPR004089">
    <property type="entry name" value="MCPsignal_dom"/>
</dbReference>
<evidence type="ECO:0000259" key="8">
    <source>
        <dbReference type="PROSITE" id="PS50111"/>
    </source>
</evidence>
<dbReference type="PROSITE" id="PS50111">
    <property type="entry name" value="CHEMOTAXIS_TRANSDUC_2"/>
    <property type="match status" value="1"/>
</dbReference>
<dbReference type="PANTHER" id="PTHR32089:SF112">
    <property type="entry name" value="LYSOZYME-LIKE PROTEIN-RELATED"/>
    <property type="match status" value="1"/>
</dbReference>
<keyword evidence="3 5" id="KW-0807">Transducer</keyword>
<comment type="caution">
    <text evidence="11">The sequence shown here is derived from an EMBL/GenBank/DDBJ whole genome shotgun (WGS) entry which is preliminary data.</text>
</comment>
<feature type="coiled-coil region" evidence="6">
    <location>
        <begin position="352"/>
        <end position="389"/>
    </location>
</feature>
<comment type="similarity">
    <text evidence="4">Belongs to the methyl-accepting chemotaxis (MCP) protein family.</text>
</comment>
<dbReference type="SUPFAM" id="SSF58104">
    <property type="entry name" value="Methyl-accepting chemotaxis protein (MCP) signaling domain"/>
    <property type="match status" value="1"/>
</dbReference>
<dbReference type="PRINTS" id="PR00260">
    <property type="entry name" value="CHEMTRNSDUCR"/>
</dbReference>
<dbReference type="RefSeq" id="WP_378383583.1">
    <property type="nucleotide sequence ID" value="NZ_JBHLWM010000001.1"/>
</dbReference>
<dbReference type="Gene3D" id="6.10.340.10">
    <property type="match status" value="1"/>
</dbReference>
<dbReference type="InterPro" id="IPR003660">
    <property type="entry name" value="HAMP_dom"/>
</dbReference>
<dbReference type="InterPro" id="IPR032255">
    <property type="entry name" value="HBM"/>
</dbReference>
<evidence type="ECO:0000259" key="10">
    <source>
        <dbReference type="PROSITE" id="PS50885"/>
    </source>
</evidence>
<dbReference type="PROSITE" id="PS50192">
    <property type="entry name" value="T_SNARE"/>
    <property type="match status" value="1"/>
</dbReference>
<dbReference type="Proteomes" id="UP001589775">
    <property type="component" value="Unassembled WGS sequence"/>
</dbReference>
<feature type="transmembrane region" description="Helical" evidence="7">
    <location>
        <begin position="12"/>
        <end position="33"/>
    </location>
</feature>
<dbReference type="InterPro" id="IPR004090">
    <property type="entry name" value="Chemotax_Me-accpt_rcpt"/>
</dbReference>
<comment type="subcellular location">
    <subcellularLocation>
        <location evidence="1">Cell inner membrane</location>
        <topology evidence="1">Multi-pass membrane protein</topology>
    </subcellularLocation>
</comment>
<evidence type="ECO:0000256" key="4">
    <source>
        <dbReference type="ARBA" id="ARBA00029447"/>
    </source>
</evidence>
<dbReference type="SMART" id="SM01358">
    <property type="entry name" value="HBM"/>
    <property type="match status" value="1"/>
</dbReference>
<organism evidence="11 12">
    <name type="scientific">Rhodopseudomonas telluris</name>
    <dbReference type="NCBI Taxonomy" id="644215"/>
    <lineage>
        <taxon>Bacteria</taxon>
        <taxon>Pseudomonadati</taxon>
        <taxon>Pseudomonadota</taxon>
        <taxon>Alphaproteobacteria</taxon>
        <taxon>Hyphomicrobiales</taxon>
        <taxon>Nitrobacteraceae</taxon>
        <taxon>Rhodopseudomonas</taxon>
    </lineage>
</organism>
<dbReference type="Gene3D" id="1.10.287.950">
    <property type="entry name" value="Methyl-accepting chemotaxis protein"/>
    <property type="match status" value="1"/>
</dbReference>
<dbReference type="InterPro" id="IPR000727">
    <property type="entry name" value="T_SNARE_dom"/>
</dbReference>
<dbReference type="Pfam" id="PF00015">
    <property type="entry name" value="MCPsignal"/>
    <property type="match status" value="1"/>
</dbReference>
<evidence type="ECO:0000313" key="12">
    <source>
        <dbReference type="Proteomes" id="UP001589775"/>
    </source>
</evidence>
<evidence type="ECO:0000256" key="2">
    <source>
        <dbReference type="ARBA" id="ARBA00022519"/>
    </source>
</evidence>
<evidence type="ECO:0000313" key="11">
    <source>
        <dbReference type="EMBL" id="MFC0239095.1"/>
    </source>
</evidence>
<keyword evidence="7" id="KW-1133">Transmembrane helix</keyword>
<evidence type="ECO:0000259" key="9">
    <source>
        <dbReference type="PROSITE" id="PS50192"/>
    </source>
</evidence>
<keyword evidence="2" id="KW-0997">Cell inner membrane</keyword>
<keyword evidence="2" id="KW-1003">Cell membrane</keyword>
<reference evidence="11 12" key="1">
    <citation type="submission" date="2024-09" db="EMBL/GenBank/DDBJ databases">
        <authorList>
            <person name="Sun Q."/>
            <person name="Mori K."/>
        </authorList>
    </citation>
    <scope>NUCLEOTIDE SEQUENCE [LARGE SCALE GENOMIC DNA]</scope>
    <source>
        <strain evidence="11 12">KCTC 23279</strain>
    </source>
</reference>
<name>A0ABV6ELK7_9BRAD</name>
<evidence type="ECO:0000256" key="5">
    <source>
        <dbReference type="PROSITE-ProRule" id="PRU00284"/>
    </source>
</evidence>
<protein>
    <submittedName>
        <fullName evidence="11">Methyl-accepting chemotaxis protein</fullName>
    </submittedName>
</protein>
<dbReference type="CDD" id="cd06225">
    <property type="entry name" value="HAMP"/>
    <property type="match status" value="1"/>
</dbReference>
<feature type="domain" description="T-SNARE coiled-coil homology" evidence="9">
    <location>
        <begin position="552"/>
        <end position="614"/>
    </location>
</feature>
<keyword evidence="6" id="KW-0175">Coiled coil</keyword>
<dbReference type="SMART" id="SM00283">
    <property type="entry name" value="MA"/>
    <property type="match status" value="1"/>
</dbReference>
<accession>A0ABV6ELK7</accession>
<evidence type="ECO:0000256" key="1">
    <source>
        <dbReference type="ARBA" id="ARBA00004429"/>
    </source>
</evidence>
<keyword evidence="7" id="KW-0812">Transmembrane</keyword>